<dbReference type="EMBL" id="AP017424">
    <property type="protein sequence ID" value="BAU88214.1"/>
    <property type="molecule type" value="Genomic_DNA"/>
</dbReference>
<dbReference type="Proteomes" id="UP000217676">
    <property type="component" value="Chromosome"/>
</dbReference>
<accession>A0A169PMY0</accession>
<evidence type="ECO:0000313" key="2">
    <source>
        <dbReference type="Proteomes" id="UP000217676"/>
    </source>
</evidence>
<organism evidence="1 2">
    <name type="scientific">Streptomyces laurentii</name>
    <dbReference type="NCBI Taxonomy" id="39478"/>
    <lineage>
        <taxon>Bacteria</taxon>
        <taxon>Bacillati</taxon>
        <taxon>Actinomycetota</taxon>
        <taxon>Actinomycetes</taxon>
        <taxon>Kitasatosporales</taxon>
        <taxon>Streptomycetaceae</taxon>
        <taxon>Streptomyces</taxon>
    </lineage>
</organism>
<name>A0A169PMY0_STRLU</name>
<gene>
    <name evidence="1" type="ORF">SLA_7348</name>
</gene>
<reference evidence="1 2" key="1">
    <citation type="journal article" date="2016" name="Genome Announc.">
        <title>Complete Genome Sequence of Thiostrepton-Producing Streptomyces laurentii ATCC 31255.</title>
        <authorList>
            <person name="Doi K."/>
            <person name="Fujino Y."/>
            <person name="Nagayoshi Y."/>
            <person name="Ohshima T."/>
            <person name="Ogata S."/>
        </authorList>
    </citation>
    <scope>NUCLEOTIDE SEQUENCE [LARGE SCALE GENOMIC DNA]</scope>
    <source>
        <strain evidence="1 2">ATCC 31255</strain>
    </source>
</reference>
<sequence>MIEVAGCPVLGFGWDSGDHSMRHRGERAAGQVYPVGLGRAVDGGTALRWTIPPGYEDTRASR</sequence>
<evidence type="ECO:0000313" key="1">
    <source>
        <dbReference type="EMBL" id="BAU88214.1"/>
    </source>
</evidence>
<dbReference type="KEGG" id="slau:SLA_7348"/>
<protein>
    <submittedName>
        <fullName evidence="1">Uncharacterized protein</fullName>
    </submittedName>
</protein>
<keyword evidence="2" id="KW-1185">Reference proteome</keyword>
<dbReference type="AlphaFoldDB" id="A0A169PMY0"/>
<proteinExistence type="predicted"/>